<protein>
    <submittedName>
        <fullName evidence="9">Site-specific recombinase, phage integrase family</fullName>
    </submittedName>
</protein>
<dbReference type="InterPro" id="IPR010998">
    <property type="entry name" value="Integrase_recombinase_N"/>
</dbReference>
<dbReference type="InterPro" id="IPR028259">
    <property type="entry name" value="AP2-like_int_N"/>
</dbReference>
<evidence type="ECO:0000256" key="5">
    <source>
        <dbReference type="PROSITE-ProRule" id="PRU01248"/>
    </source>
</evidence>
<dbReference type="PANTHER" id="PTHR30349:SF64">
    <property type="entry name" value="PROPHAGE INTEGRASE INTD-RELATED"/>
    <property type="match status" value="1"/>
</dbReference>
<dbReference type="PANTHER" id="PTHR30349">
    <property type="entry name" value="PHAGE INTEGRASE-RELATED"/>
    <property type="match status" value="1"/>
</dbReference>
<dbReference type="InterPro" id="IPR011010">
    <property type="entry name" value="DNA_brk_join_enz"/>
</dbReference>
<dbReference type="PROSITE" id="PS51898">
    <property type="entry name" value="TYR_RECOMBINASE"/>
    <property type="match status" value="1"/>
</dbReference>
<dbReference type="InterPro" id="IPR002104">
    <property type="entry name" value="Integrase_catalytic"/>
</dbReference>
<dbReference type="PATRIC" id="fig|1256225.3.peg.2906"/>
<dbReference type="Pfam" id="PF00589">
    <property type="entry name" value="Phage_integrase"/>
    <property type="match status" value="1"/>
</dbReference>
<dbReference type="GO" id="GO:0015074">
    <property type="term" value="P:DNA integration"/>
    <property type="evidence" value="ECO:0007669"/>
    <property type="project" value="UniProtKB-KW"/>
</dbReference>
<dbReference type="GO" id="GO:0003677">
    <property type="term" value="F:DNA binding"/>
    <property type="evidence" value="ECO:0007669"/>
    <property type="project" value="UniProtKB-UniRule"/>
</dbReference>
<feature type="compositionally biased region" description="Basic and acidic residues" evidence="6">
    <location>
        <begin position="399"/>
        <end position="409"/>
    </location>
</feature>
<dbReference type="Gene3D" id="1.10.150.130">
    <property type="match status" value="1"/>
</dbReference>
<dbReference type="PROSITE" id="PS51900">
    <property type="entry name" value="CB"/>
    <property type="match status" value="1"/>
</dbReference>
<dbReference type="CDD" id="cd01189">
    <property type="entry name" value="INT_ICEBs1_C_like"/>
    <property type="match status" value="1"/>
</dbReference>
<sequence length="420" mass="47855">MASISSYKLKDGKKAWEFYIFAGVDPQTGKEIKIHRRGFPTEKIAQQEATLAEAEIIRGHSHYQTERILMADYLNQWITKLKVNVKEGSMIIYRYNLKKYIIPKIGDIRLAKYTLKEHQEFISSLFNDGLSLNTVKLINGTLHNALKKAVAIGYITKNPTVGVEFSAYAKDNSKKLHFWTKDQVGSFIEAAEEDKEPMWLSFFVTLIDCGLRVGEAMALRWSDIDFSKNTLSVNATRIYRAETGSNAGKIALDRPKTLSSKRTEYMTARVNDLLQQQYERHFSHGNVQGFRFSTSHNNDFVFTYSSDAKFGQPLRSRATTGAFNRITNRAGLPHIRIHDLRHTHAVLMREAGLSLDDIKDDLGHKDISTTQIYAEISPAKKERKPSTIRKIPKSVNTKRAPEHVDKSEVFTKTSPRTFTT</sequence>
<dbReference type="InterPro" id="IPR050090">
    <property type="entry name" value="Tyrosine_recombinase_XerCD"/>
</dbReference>
<dbReference type="InterPro" id="IPR004107">
    <property type="entry name" value="Integrase_SAM-like_N"/>
</dbReference>
<feature type="domain" description="Core-binding (CB)" evidence="8">
    <location>
        <begin position="68"/>
        <end position="150"/>
    </location>
</feature>
<proteinExistence type="inferred from homology"/>
<dbReference type="Pfam" id="PF14659">
    <property type="entry name" value="Phage_int_SAM_3"/>
    <property type="match status" value="1"/>
</dbReference>
<dbReference type="GO" id="GO:0006310">
    <property type="term" value="P:DNA recombination"/>
    <property type="evidence" value="ECO:0007669"/>
    <property type="project" value="UniProtKB-KW"/>
</dbReference>
<feature type="region of interest" description="Disordered" evidence="6">
    <location>
        <begin position="395"/>
        <end position="420"/>
    </location>
</feature>
<evidence type="ECO:0000313" key="10">
    <source>
        <dbReference type="Proteomes" id="UP000014270"/>
    </source>
</evidence>
<comment type="similarity">
    <text evidence="1">Belongs to the 'phage' integrase family.</text>
</comment>
<dbReference type="SUPFAM" id="SSF56349">
    <property type="entry name" value="DNA breaking-rejoining enzymes"/>
    <property type="match status" value="1"/>
</dbReference>
<feature type="compositionally biased region" description="Polar residues" evidence="6">
    <location>
        <begin position="410"/>
        <end position="420"/>
    </location>
</feature>
<organism evidence="9 10">
    <name type="scientific">Lacticaseibacillus paracasei subsp. paracasei Lpp225</name>
    <dbReference type="NCBI Taxonomy" id="1256225"/>
    <lineage>
        <taxon>Bacteria</taxon>
        <taxon>Bacillati</taxon>
        <taxon>Bacillota</taxon>
        <taxon>Bacilli</taxon>
        <taxon>Lactobacillales</taxon>
        <taxon>Lactobacillaceae</taxon>
        <taxon>Lacticaseibacillus</taxon>
    </lineage>
</organism>
<evidence type="ECO:0000259" key="8">
    <source>
        <dbReference type="PROSITE" id="PS51900"/>
    </source>
</evidence>
<gene>
    <name evidence="9" type="ORF">Lpp225_2810</name>
</gene>
<keyword evidence="2" id="KW-0229">DNA integration</keyword>
<accession>S2NLV6</accession>
<evidence type="ECO:0000256" key="3">
    <source>
        <dbReference type="ARBA" id="ARBA00023125"/>
    </source>
</evidence>
<dbReference type="Gene3D" id="1.10.443.10">
    <property type="entry name" value="Intergrase catalytic core"/>
    <property type="match status" value="1"/>
</dbReference>
<dbReference type="InterPro" id="IPR013762">
    <property type="entry name" value="Integrase-like_cat_sf"/>
</dbReference>
<keyword evidence="3 5" id="KW-0238">DNA-binding</keyword>
<feature type="domain" description="Tyr recombinase" evidence="7">
    <location>
        <begin position="174"/>
        <end position="386"/>
    </location>
</feature>
<dbReference type="Proteomes" id="UP000014270">
    <property type="component" value="Unassembled WGS sequence"/>
</dbReference>
<evidence type="ECO:0000256" key="4">
    <source>
        <dbReference type="ARBA" id="ARBA00023172"/>
    </source>
</evidence>
<keyword evidence="4" id="KW-0233">DNA recombination</keyword>
<evidence type="ECO:0000256" key="1">
    <source>
        <dbReference type="ARBA" id="ARBA00008857"/>
    </source>
</evidence>
<reference evidence="9 10" key="1">
    <citation type="journal article" date="2013" name="PLoS ONE">
        <title>Lactobacillus paracasei comparative genomics: towards species pan-genome definition and exploitation of diversity.</title>
        <authorList>
            <person name="Smokvina T."/>
            <person name="Wels M."/>
            <person name="Polka J."/>
            <person name="Chervaux C."/>
            <person name="Brisse S."/>
            <person name="Boekhorst J."/>
            <person name="van Hylckama Vlieg J.E."/>
            <person name="Siezen R.J."/>
        </authorList>
    </citation>
    <scope>NUCLEOTIDE SEQUENCE [LARGE SCALE GENOMIC DNA]</scope>
    <source>
        <strain evidence="9 10">Lpp225</strain>
    </source>
</reference>
<name>S2NLV6_LACPA</name>
<evidence type="ECO:0000259" key="7">
    <source>
        <dbReference type="PROSITE" id="PS51898"/>
    </source>
</evidence>
<evidence type="ECO:0000256" key="6">
    <source>
        <dbReference type="SAM" id="MobiDB-lite"/>
    </source>
</evidence>
<dbReference type="Pfam" id="PF14657">
    <property type="entry name" value="Arm-DNA-bind_4"/>
    <property type="match status" value="1"/>
</dbReference>
<comment type="caution">
    <text evidence="9">The sequence shown here is derived from an EMBL/GenBank/DDBJ whole genome shotgun (WGS) entry which is preliminary data.</text>
</comment>
<evidence type="ECO:0000256" key="2">
    <source>
        <dbReference type="ARBA" id="ARBA00022908"/>
    </source>
</evidence>
<dbReference type="InterPro" id="IPR044068">
    <property type="entry name" value="CB"/>
</dbReference>
<dbReference type="EMBL" id="ANMM01000030">
    <property type="protein sequence ID" value="EPC35856.1"/>
    <property type="molecule type" value="Genomic_DNA"/>
</dbReference>
<evidence type="ECO:0000313" key="9">
    <source>
        <dbReference type="EMBL" id="EPC35856.1"/>
    </source>
</evidence>
<dbReference type="AlphaFoldDB" id="S2NLV6"/>